<proteinExistence type="predicted"/>
<reference evidence="1" key="2">
    <citation type="journal article" date="2022" name="New Phytol.">
        <title>Evolutionary transition to the ectomycorrhizal habit in the genomes of a hyperdiverse lineage of mushroom-forming fungi.</title>
        <authorList>
            <person name="Looney B."/>
            <person name="Miyauchi S."/>
            <person name="Morin E."/>
            <person name="Drula E."/>
            <person name="Courty P.E."/>
            <person name="Kohler A."/>
            <person name="Kuo A."/>
            <person name="LaButti K."/>
            <person name="Pangilinan J."/>
            <person name="Lipzen A."/>
            <person name="Riley R."/>
            <person name="Andreopoulos W."/>
            <person name="He G."/>
            <person name="Johnson J."/>
            <person name="Nolan M."/>
            <person name="Tritt A."/>
            <person name="Barry K.W."/>
            <person name="Grigoriev I.V."/>
            <person name="Nagy L.G."/>
            <person name="Hibbett D."/>
            <person name="Henrissat B."/>
            <person name="Matheny P.B."/>
            <person name="Labbe J."/>
            <person name="Martin F.M."/>
        </authorList>
    </citation>
    <scope>NUCLEOTIDE SEQUENCE</scope>
    <source>
        <strain evidence="1">FP105234-sp</strain>
    </source>
</reference>
<reference evidence="1" key="1">
    <citation type="submission" date="2021-02" db="EMBL/GenBank/DDBJ databases">
        <authorList>
            <consortium name="DOE Joint Genome Institute"/>
            <person name="Ahrendt S."/>
            <person name="Looney B.P."/>
            <person name="Miyauchi S."/>
            <person name="Morin E."/>
            <person name="Drula E."/>
            <person name="Courty P.E."/>
            <person name="Chicoki N."/>
            <person name="Fauchery L."/>
            <person name="Kohler A."/>
            <person name="Kuo A."/>
            <person name="Labutti K."/>
            <person name="Pangilinan J."/>
            <person name="Lipzen A."/>
            <person name="Riley R."/>
            <person name="Andreopoulos W."/>
            <person name="He G."/>
            <person name="Johnson J."/>
            <person name="Barry K.W."/>
            <person name="Grigoriev I.V."/>
            <person name="Nagy L."/>
            <person name="Hibbett D."/>
            <person name="Henrissat B."/>
            <person name="Matheny P.B."/>
            <person name="Labbe J."/>
            <person name="Martin F."/>
        </authorList>
    </citation>
    <scope>NUCLEOTIDE SEQUENCE</scope>
    <source>
        <strain evidence="1">FP105234-sp</strain>
    </source>
</reference>
<name>A0ACB8RQC3_9AGAM</name>
<sequence>MHSSNGCIDPHKTAVRCLDYLLFVFLSVLRRSIDISQSRRQIGNQPEIWLGWVGVAISRGHRGGRSLGILTPIAARHAARVISIMDNVTAPPYAPRPSATGPSRKGPRPSATSSENEGTKQADSAIRARTRMHPKGEQLGQGQSAESIFTTGEAIPRPLFSKCLWDDIAPLIGGAW</sequence>
<comment type="caution">
    <text evidence="1">The sequence shown here is derived from an EMBL/GenBank/DDBJ whole genome shotgun (WGS) entry which is preliminary data.</text>
</comment>
<accession>A0ACB8RQC3</accession>
<dbReference type="Proteomes" id="UP000814033">
    <property type="component" value="Unassembled WGS sequence"/>
</dbReference>
<keyword evidence="2" id="KW-1185">Reference proteome</keyword>
<evidence type="ECO:0000313" key="2">
    <source>
        <dbReference type="Proteomes" id="UP000814033"/>
    </source>
</evidence>
<dbReference type="EMBL" id="MU275938">
    <property type="protein sequence ID" value="KAI0045921.1"/>
    <property type="molecule type" value="Genomic_DNA"/>
</dbReference>
<gene>
    <name evidence="1" type="ORF">FA95DRAFT_75060</name>
</gene>
<evidence type="ECO:0000313" key="1">
    <source>
        <dbReference type="EMBL" id="KAI0045921.1"/>
    </source>
</evidence>
<protein>
    <submittedName>
        <fullName evidence="1">Uncharacterized protein</fullName>
    </submittedName>
</protein>
<organism evidence="1 2">
    <name type="scientific">Auriscalpium vulgare</name>
    <dbReference type="NCBI Taxonomy" id="40419"/>
    <lineage>
        <taxon>Eukaryota</taxon>
        <taxon>Fungi</taxon>
        <taxon>Dikarya</taxon>
        <taxon>Basidiomycota</taxon>
        <taxon>Agaricomycotina</taxon>
        <taxon>Agaricomycetes</taxon>
        <taxon>Russulales</taxon>
        <taxon>Auriscalpiaceae</taxon>
        <taxon>Auriscalpium</taxon>
    </lineage>
</organism>